<name>L8GJK8_ACACF</name>
<dbReference type="InterPro" id="IPR003409">
    <property type="entry name" value="MORN"/>
</dbReference>
<dbReference type="SMART" id="SM00256">
    <property type="entry name" value="FBOX"/>
    <property type="match status" value="1"/>
</dbReference>
<dbReference type="PANTHER" id="PTHR23084:SF263">
    <property type="entry name" value="MORN REPEAT-CONTAINING PROTEIN 1"/>
    <property type="match status" value="1"/>
</dbReference>
<dbReference type="InterPro" id="IPR036047">
    <property type="entry name" value="F-box-like_dom_sf"/>
</dbReference>
<dbReference type="OMA" id="CCATATV"/>
<gene>
    <name evidence="3" type="ORF">ACA1_100120</name>
</gene>
<accession>L8GJK8</accession>
<dbReference type="Gene3D" id="2.20.110.10">
    <property type="entry name" value="Histone H3 K4-specific methyltransferase SET7/9 N-terminal domain"/>
    <property type="match status" value="3"/>
</dbReference>
<evidence type="ECO:0000256" key="1">
    <source>
        <dbReference type="ARBA" id="ARBA00022737"/>
    </source>
</evidence>
<dbReference type="Pfam" id="PF02493">
    <property type="entry name" value="MORN"/>
    <property type="match status" value="5"/>
</dbReference>
<dbReference type="EMBL" id="KB008097">
    <property type="protein sequence ID" value="ELR13197.1"/>
    <property type="molecule type" value="Genomic_DNA"/>
</dbReference>
<dbReference type="InterPro" id="IPR001810">
    <property type="entry name" value="F-box_dom"/>
</dbReference>
<evidence type="ECO:0000313" key="4">
    <source>
        <dbReference type="Proteomes" id="UP000011083"/>
    </source>
</evidence>
<dbReference type="PANTHER" id="PTHR23084">
    <property type="entry name" value="PHOSPHATIDYLINOSITOL-4-PHOSPHATE 5-KINASE RELATED"/>
    <property type="match status" value="1"/>
</dbReference>
<reference evidence="3 4" key="1">
    <citation type="journal article" date="2013" name="Genome Biol.">
        <title>Genome of Acanthamoeba castellanii highlights extensive lateral gene transfer and early evolution of tyrosine kinase signaling.</title>
        <authorList>
            <person name="Clarke M."/>
            <person name="Lohan A.J."/>
            <person name="Liu B."/>
            <person name="Lagkouvardos I."/>
            <person name="Roy S."/>
            <person name="Zafar N."/>
            <person name="Bertelli C."/>
            <person name="Schilde C."/>
            <person name="Kianianmomeni A."/>
            <person name="Burglin T.R."/>
            <person name="Frech C."/>
            <person name="Turcotte B."/>
            <person name="Kopec K.O."/>
            <person name="Synnott J.M."/>
            <person name="Choo C."/>
            <person name="Paponov I."/>
            <person name="Finkler A."/>
            <person name="Soon Heng Tan C."/>
            <person name="Hutchins A.P."/>
            <person name="Weinmeier T."/>
            <person name="Rattei T."/>
            <person name="Chu J.S."/>
            <person name="Gimenez G."/>
            <person name="Irimia M."/>
            <person name="Rigden D.J."/>
            <person name="Fitzpatrick D.A."/>
            <person name="Lorenzo-Morales J."/>
            <person name="Bateman A."/>
            <person name="Chiu C.H."/>
            <person name="Tang P."/>
            <person name="Hegemann P."/>
            <person name="Fromm H."/>
            <person name="Raoult D."/>
            <person name="Greub G."/>
            <person name="Miranda-Saavedra D."/>
            <person name="Chen N."/>
            <person name="Nash P."/>
            <person name="Ginger M.L."/>
            <person name="Horn M."/>
            <person name="Schaap P."/>
            <person name="Caler L."/>
            <person name="Loftus B."/>
        </authorList>
    </citation>
    <scope>NUCLEOTIDE SEQUENCE [LARGE SCALE GENOMIC DNA]</scope>
    <source>
        <strain evidence="3 4">Neff</strain>
    </source>
</reference>
<keyword evidence="1" id="KW-0677">Repeat</keyword>
<dbReference type="VEuPathDB" id="AmoebaDB:ACA1_100120"/>
<sequence length="302" mass="34466">MKTVRKLIDGFKANKPERVDVRTATTMFHALPTELWLHLCSFLDVRDFVNLCSTSRDLRTAGQDEWVWRTFLLRDCPSIVSLPQAIDNIFGQHNVKDLFGRSWQWVYRSKMVDIHQDRGDMISRKFVVGHRTTKGGRYEGEWRMGKLDGVGTLMNSTGDMVYIGHFKQSEVHGKGVCLFSDGTRYEGEWRGSEAHGRGVCWYLDGKRYHGKWKEGKRCGKGTFYWSNGSYYVGKWRDDKPVGQGVHWCATTKSKTKRGWSNEFLCCCATATVLTPMKETTTVTAGDARVGNPYQVSKSGLFV</sequence>
<dbReference type="SMART" id="SM00698">
    <property type="entry name" value="MORN"/>
    <property type="match status" value="5"/>
</dbReference>
<dbReference type="Proteomes" id="UP000011083">
    <property type="component" value="Unassembled WGS sequence"/>
</dbReference>
<dbReference type="AlphaFoldDB" id="L8GJK8"/>
<dbReference type="RefSeq" id="XP_004335210.1">
    <property type="nucleotide sequence ID" value="XM_004335162.1"/>
</dbReference>
<proteinExistence type="predicted"/>
<evidence type="ECO:0000259" key="2">
    <source>
        <dbReference type="PROSITE" id="PS50181"/>
    </source>
</evidence>
<protein>
    <submittedName>
        <fullName evidence="3">Fbox domain containing protein</fullName>
    </submittedName>
</protein>
<dbReference type="GeneID" id="14913734"/>
<organism evidence="3 4">
    <name type="scientific">Acanthamoeba castellanii (strain ATCC 30010 / Neff)</name>
    <dbReference type="NCBI Taxonomy" id="1257118"/>
    <lineage>
        <taxon>Eukaryota</taxon>
        <taxon>Amoebozoa</taxon>
        <taxon>Discosea</taxon>
        <taxon>Longamoebia</taxon>
        <taxon>Centramoebida</taxon>
        <taxon>Acanthamoebidae</taxon>
        <taxon>Acanthamoeba</taxon>
    </lineage>
</organism>
<dbReference type="STRING" id="1257118.L8GJK8"/>
<dbReference type="OrthoDB" id="406044at2759"/>
<dbReference type="SUPFAM" id="SSF81383">
    <property type="entry name" value="F-box domain"/>
    <property type="match status" value="1"/>
</dbReference>
<dbReference type="KEGG" id="acan:ACA1_100120"/>
<evidence type="ECO:0000313" key="3">
    <source>
        <dbReference type="EMBL" id="ELR13197.1"/>
    </source>
</evidence>
<keyword evidence="4" id="KW-1185">Reference proteome</keyword>
<feature type="domain" description="F-box" evidence="2">
    <location>
        <begin position="25"/>
        <end position="71"/>
    </location>
</feature>
<dbReference type="SUPFAM" id="SSF82185">
    <property type="entry name" value="Histone H3 K4-specific methyltransferase SET7/9 N-terminal domain"/>
    <property type="match status" value="1"/>
</dbReference>
<dbReference type="Pfam" id="PF12937">
    <property type="entry name" value="F-box-like"/>
    <property type="match status" value="1"/>
</dbReference>
<dbReference type="Gene3D" id="1.20.1280.50">
    <property type="match status" value="1"/>
</dbReference>
<dbReference type="PROSITE" id="PS50181">
    <property type="entry name" value="FBOX"/>
    <property type="match status" value="1"/>
</dbReference>